<comment type="similarity">
    <text evidence="1">Belongs to the inositol polyphosphate 5-phosphatase family.</text>
</comment>
<dbReference type="SUPFAM" id="SSF56219">
    <property type="entry name" value="DNase I-like"/>
    <property type="match status" value="1"/>
</dbReference>
<dbReference type="Gramene" id="PNT64218">
    <property type="protein sequence ID" value="PNT64218"/>
    <property type="gene ID" value="BRADI_4g26190v3"/>
</dbReference>
<dbReference type="EnsemblPlants" id="PNT64217">
    <property type="protein sequence ID" value="PNT64217"/>
    <property type="gene ID" value="BRADI_4g26190v3"/>
</dbReference>
<dbReference type="SMART" id="SM00128">
    <property type="entry name" value="IPPc"/>
    <property type="match status" value="1"/>
</dbReference>
<dbReference type="InterPro" id="IPR036691">
    <property type="entry name" value="Endo/exonu/phosph_ase_sf"/>
</dbReference>
<dbReference type="PANTHER" id="PTHR45666">
    <property type="entry name" value="TYPE IV INOSITOL POLYPHOSPHATE 5-PHOSPHATASE 9"/>
    <property type="match status" value="1"/>
</dbReference>
<evidence type="ECO:0000256" key="3">
    <source>
        <dbReference type="SAM" id="MobiDB-lite"/>
    </source>
</evidence>
<evidence type="ECO:0000313" key="6">
    <source>
        <dbReference type="EnsemblPlants" id="KQJ89519"/>
    </source>
</evidence>
<dbReference type="PANTHER" id="PTHR45666:SF20">
    <property type="entry name" value="TYPE I INOSITOL POLYPHOSPHATE 5-PHOSPHATASE 10"/>
    <property type="match status" value="1"/>
</dbReference>
<dbReference type="Gramene" id="KQJ89519">
    <property type="protein sequence ID" value="KQJ89519"/>
    <property type="gene ID" value="BRADI_4g26190v3"/>
</dbReference>
<dbReference type="ExpressionAtlas" id="A0A0Q3EQ37">
    <property type="expression patterns" value="differential"/>
</dbReference>
<evidence type="ECO:0000256" key="1">
    <source>
        <dbReference type="ARBA" id="ARBA00010768"/>
    </source>
</evidence>
<feature type="compositionally biased region" description="Basic and acidic residues" evidence="3">
    <location>
        <begin position="20"/>
        <end position="30"/>
    </location>
</feature>
<protein>
    <recommendedName>
        <fullName evidence="4">Inositol polyphosphate-related phosphatase domain-containing protein</fullName>
    </recommendedName>
</protein>
<dbReference type="EnsemblPlants" id="KQJ89519">
    <property type="protein sequence ID" value="KQJ89519"/>
    <property type="gene ID" value="BRADI_4g26190v3"/>
</dbReference>
<dbReference type="GO" id="GO:0004439">
    <property type="term" value="F:phosphatidylinositol-4,5-bisphosphate 5-phosphatase activity"/>
    <property type="evidence" value="ECO:0000318"/>
    <property type="project" value="GO_Central"/>
</dbReference>
<dbReference type="EnsemblPlants" id="PNT64220">
    <property type="protein sequence ID" value="PNT64220"/>
    <property type="gene ID" value="BRADI_4g26190v3"/>
</dbReference>
<dbReference type="EMBL" id="CM000883">
    <property type="protein sequence ID" value="PNT64220.1"/>
    <property type="molecule type" value="Genomic_DNA"/>
</dbReference>
<feature type="compositionally biased region" description="Low complexity" evidence="3">
    <location>
        <begin position="46"/>
        <end position="67"/>
    </location>
</feature>
<dbReference type="GeneID" id="100831276"/>
<dbReference type="EnsemblPlants" id="PNT64219">
    <property type="protein sequence ID" value="PNT64219"/>
    <property type="gene ID" value="BRADI_4g26190v3"/>
</dbReference>
<evidence type="ECO:0000256" key="2">
    <source>
        <dbReference type="ARBA" id="ARBA00022801"/>
    </source>
</evidence>
<evidence type="ECO:0000313" key="7">
    <source>
        <dbReference type="Proteomes" id="UP000008810"/>
    </source>
</evidence>
<dbReference type="Gene3D" id="3.60.10.10">
    <property type="entry name" value="Endonuclease/exonuclease/phosphatase"/>
    <property type="match status" value="1"/>
</dbReference>
<dbReference type="RefSeq" id="XP_024310662.1">
    <property type="nucleotide sequence ID" value="XM_024454894.1"/>
</dbReference>
<dbReference type="Proteomes" id="UP000008810">
    <property type="component" value="Chromosome 4"/>
</dbReference>
<dbReference type="KEGG" id="bdi:100831276"/>
<dbReference type="EMBL" id="CM000883">
    <property type="protein sequence ID" value="PNT64217.1"/>
    <property type="molecule type" value="Genomic_DNA"/>
</dbReference>
<dbReference type="EMBL" id="CM000883">
    <property type="protein sequence ID" value="KQJ89519.1"/>
    <property type="molecule type" value="Genomic_DNA"/>
</dbReference>
<keyword evidence="2" id="KW-0378">Hydrolase</keyword>
<gene>
    <name evidence="6" type="primary">LOC100831276</name>
    <name evidence="5" type="ORF">BRADI_4g26190v3</name>
</gene>
<reference evidence="5" key="2">
    <citation type="submission" date="2017-06" db="EMBL/GenBank/DDBJ databases">
        <title>WGS assembly of Brachypodium distachyon.</title>
        <authorList>
            <consortium name="The International Brachypodium Initiative"/>
            <person name="Lucas S."/>
            <person name="Harmon-Smith M."/>
            <person name="Lail K."/>
            <person name="Tice H."/>
            <person name="Grimwood J."/>
            <person name="Bruce D."/>
            <person name="Barry K."/>
            <person name="Shu S."/>
            <person name="Lindquist E."/>
            <person name="Wang M."/>
            <person name="Pitluck S."/>
            <person name="Vogel J.P."/>
            <person name="Garvin D.F."/>
            <person name="Mockler T.C."/>
            <person name="Schmutz J."/>
            <person name="Rokhsar D."/>
            <person name="Bevan M.W."/>
        </authorList>
    </citation>
    <scope>NUCLEOTIDE SEQUENCE</scope>
    <source>
        <strain evidence="5">Bd21</strain>
    </source>
</reference>
<dbReference type="EMBL" id="CM000883">
    <property type="protein sequence ID" value="PNT64221.1"/>
    <property type="molecule type" value="Genomic_DNA"/>
</dbReference>
<dbReference type="EnsemblPlants" id="PNT64218">
    <property type="protein sequence ID" value="PNT64218"/>
    <property type="gene ID" value="BRADI_4g26190v3"/>
</dbReference>
<dbReference type="GO" id="GO:0034485">
    <property type="term" value="F:phosphatidylinositol-3,4,5-trisphosphate 5-phosphatase activity"/>
    <property type="evidence" value="ECO:0000318"/>
    <property type="project" value="GO_Central"/>
</dbReference>
<evidence type="ECO:0000259" key="4">
    <source>
        <dbReference type="SMART" id="SM00128"/>
    </source>
</evidence>
<keyword evidence="7" id="KW-1185">Reference proteome</keyword>
<feature type="domain" description="Inositol polyphosphate-related phosphatase" evidence="4">
    <location>
        <begin position="81"/>
        <end position="488"/>
    </location>
</feature>
<dbReference type="EnsemblPlants" id="PNT64216">
    <property type="protein sequence ID" value="PNT64216"/>
    <property type="gene ID" value="BRADI_4g26190v3"/>
</dbReference>
<dbReference type="Gramene" id="PNT64221">
    <property type="protein sequence ID" value="PNT64221"/>
    <property type="gene ID" value="BRADI_4g26190v3"/>
</dbReference>
<dbReference type="RefSeq" id="XP_024310663.1">
    <property type="nucleotide sequence ID" value="XM_024454895.1"/>
</dbReference>
<proteinExistence type="inferred from homology"/>
<reference evidence="6" key="3">
    <citation type="submission" date="2018-08" db="UniProtKB">
        <authorList>
            <consortium name="EnsemblPlants"/>
        </authorList>
    </citation>
    <scope>IDENTIFICATION</scope>
    <source>
        <strain evidence="6">cv. Bd21</strain>
    </source>
</reference>
<dbReference type="GO" id="GO:0046856">
    <property type="term" value="P:phosphatidylinositol dephosphorylation"/>
    <property type="evidence" value="ECO:0000318"/>
    <property type="project" value="GO_Central"/>
</dbReference>
<dbReference type="Pfam" id="PF22669">
    <property type="entry name" value="Exo_endo_phos2"/>
    <property type="match status" value="2"/>
</dbReference>
<dbReference type="Gramene" id="PNT64215">
    <property type="protein sequence ID" value="PNT64215"/>
    <property type="gene ID" value="BRADI_4g26190v3"/>
</dbReference>
<dbReference type="InterPro" id="IPR000300">
    <property type="entry name" value="IPPc"/>
</dbReference>
<dbReference type="OrthoDB" id="62798at2759"/>
<dbReference type="AlphaFoldDB" id="A0A0Q3EQ37"/>
<name>A0A0Q3EQ37_BRADI</name>
<organism evidence="5">
    <name type="scientific">Brachypodium distachyon</name>
    <name type="common">Purple false brome</name>
    <name type="synonym">Trachynia distachya</name>
    <dbReference type="NCBI Taxonomy" id="15368"/>
    <lineage>
        <taxon>Eukaryota</taxon>
        <taxon>Viridiplantae</taxon>
        <taxon>Streptophyta</taxon>
        <taxon>Embryophyta</taxon>
        <taxon>Tracheophyta</taxon>
        <taxon>Spermatophyta</taxon>
        <taxon>Magnoliopsida</taxon>
        <taxon>Liliopsida</taxon>
        <taxon>Poales</taxon>
        <taxon>Poaceae</taxon>
        <taxon>BOP clade</taxon>
        <taxon>Pooideae</taxon>
        <taxon>Stipodae</taxon>
        <taxon>Brachypodieae</taxon>
        <taxon>Brachypodium</taxon>
    </lineage>
</organism>
<accession>A0A0Q3EQ37</accession>
<dbReference type="GO" id="GO:0004445">
    <property type="term" value="F:inositol-polyphosphate 5-phosphatase activity"/>
    <property type="evidence" value="ECO:0007669"/>
    <property type="project" value="InterPro"/>
</dbReference>
<reference evidence="5 6" key="1">
    <citation type="journal article" date="2010" name="Nature">
        <title>Genome sequencing and analysis of the model grass Brachypodium distachyon.</title>
        <authorList>
            <consortium name="International Brachypodium Initiative"/>
        </authorList>
    </citation>
    <scope>NUCLEOTIDE SEQUENCE [LARGE SCALE GENOMIC DNA]</scope>
    <source>
        <strain evidence="5">Bd21</strain>
        <strain evidence="6">cv. Bd21</strain>
    </source>
</reference>
<dbReference type="InterPro" id="IPR045849">
    <property type="entry name" value="IP5P_plant"/>
</dbReference>
<dbReference type="EMBL" id="CM000883">
    <property type="protein sequence ID" value="PNT64215.1"/>
    <property type="molecule type" value="Genomic_DNA"/>
</dbReference>
<evidence type="ECO:0000313" key="5">
    <source>
        <dbReference type="EMBL" id="KQJ89519.1"/>
    </source>
</evidence>
<dbReference type="Gramene" id="PNT64219">
    <property type="protein sequence ID" value="PNT64219"/>
    <property type="gene ID" value="BRADI_4g26190v3"/>
</dbReference>
<dbReference type="EMBL" id="CM000883">
    <property type="protein sequence ID" value="PNT64218.1"/>
    <property type="molecule type" value="Genomic_DNA"/>
</dbReference>
<dbReference type="RefSeq" id="XP_010237958.1">
    <property type="nucleotide sequence ID" value="XM_010239656.3"/>
</dbReference>
<dbReference type="EnsemblPlants" id="PNT64221">
    <property type="protein sequence ID" value="PNT64221"/>
    <property type="gene ID" value="BRADI_4g26190v3"/>
</dbReference>
<dbReference type="Gramene" id="PNT64216">
    <property type="protein sequence ID" value="PNT64216"/>
    <property type="gene ID" value="BRADI_4g26190v3"/>
</dbReference>
<dbReference type="EnsemblPlants" id="PNT64215">
    <property type="protein sequence ID" value="PNT64215"/>
    <property type="gene ID" value="BRADI_4g26190v3"/>
</dbReference>
<feature type="compositionally biased region" description="Low complexity" evidence="3">
    <location>
        <begin position="154"/>
        <end position="176"/>
    </location>
</feature>
<feature type="region of interest" description="Disordered" evidence="3">
    <location>
        <begin position="154"/>
        <end position="239"/>
    </location>
</feature>
<feature type="region of interest" description="Disordered" evidence="3">
    <location>
        <begin position="1"/>
        <end position="74"/>
    </location>
</feature>
<dbReference type="Gramene" id="PNT64217">
    <property type="protein sequence ID" value="PNT64217"/>
    <property type="gene ID" value="BRADI_4g26190v3"/>
</dbReference>
<dbReference type="Gramene" id="PNT64220">
    <property type="protein sequence ID" value="PNT64220"/>
    <property type="gene ID" value="BRADI_4g26190v3"/>
</dbReference>
<dbReference type="EMBL" id="CM000883">
    <property type="protein sequence ID" value="PNT64219.1"/>
    <property type="molecule type" value="Genomic_DNA"/>
</dbReference>
<dbReference type="EMBL" id="CM000883">
    <property type="protein sequence ID" value="PNT64216.1"/>
    <property type="molecule type" value="Genomic_DNA"/>
</dbReference>
<sequence length="514" mass="55880">MDQEANRSWKSPSGRIHGTKGRESSPRRGTECSINSTDFQESPEPSLVASPSGSSSSFSKSTSLKLSGVNSPASTTSTHIEAFRVFAATWNVGGKTPDMDLNLNDLLPSDDQSDIYVLGFQEIVPLNAGNVLVNEDSVPAMRWLALIDHALNRPSSSSSPAMPTASHSFIQSTSSPRKLRRRRPPPSTSSSCLAISCGRRRRWRHHGETSSSSDEENDAVQPLPPPSSSSSLPPARKRTDGGGGYLMVASEQMVGLFATVWARRAVAPHMAHVRVSRVGLGLMGRRLGNKGSISISLALHQTLLCFVCSHLASGERPADELRRNADVLQILSHTRFRSLSGRRHRLPLPRRILDHQRVIWVGDMNYRIGMGYGEARALVDGGDWSALLEKDQLSAEINGGGVLSGWSEGEICFPPTYKYSSNSDCYAGDGEDGAAAAKKKKRRTPAWCDRILWHGEGIVQRGYGRGESRFSDHRPVCAAFLVDVTVRDDMLTKLVGATASMKVGAELLLLPDEP</sequence>